<feature type="region of interest" description="Disordered" evidence="1">
    <location>
        <begin position="79"/>
        <end position="107"/>
    </location>
</feature>
<evidence type="ECO:0000313" key="3">
    <source>
        <dbReference type="Proteomes" id="UP000799772"/>
    </source>
</evidence>
<evidence type="ECO:0000256" key="1">
    <source>
        <dbReference type="SAM" id="MobiDB-lite"/>
    </source>
</evidence>
<feature type="compositionally biased region" description="Basic and acidic residues" evidence="1">
    <location>
        <begin position="242"/>
        <end position="254"/>
    </location>
</feature>
<reference evidence="2" key="1">
    <citation type="journal article" date="2020" name="Stud. Mycol.">
        <title>101 Dothideomycetes genomes: a test case for predicting lifestyles and emergence of pathogens.</title>
        <authorList>
            <person name="Haridas S."/>
            <person name="Albert R."/>
            <person name="Binder M."/>
            <person name="Bloem J."/>
            <person name="Labutti K."/>
            <person name="Salamov A."/>
            <person name="Andreopoulos B."/>
            <person name="Baker S."/>
            <person name="Barry K."/>
            <person name="Bills G."/>
            <person name="Bluhm B."/>
            <person name="Cannon C."/>
            <person name="Castanera R."/>
            <person name="Culley D."/>
            <person name="Daum C."/>
            <person name="Ezra D."/>
            <person name="Gonzalez J."/>
            <person name="Henrissat B."/>
            <person name="Kuo A."/>
            <person name="Liang C."/>
            <person name="Lipzen A."/>
            <person name="Lutzoni F."/>
            <person name="Magnuson J."/>
            <person name="Mondo S."/>
            <person name="Nolan M."/>
            <person name="Ohm R."/>
            <person name="Pangilinan J."/>
            <person name="Park H.-J."/>
            <person name="Ramirez L."/>
            <person name="Alfaro M."/>
            <person name="Sun H."/>
            <person name="Tritt A."/>
            <person name="Yoshinaga Y."/>
            <person name="Zwiers L.-H."/>
            <person name="Turgeon B."/>
            <person name="Goodwin S."/>
            <person name="Spatafora J."/>
            <person name="Crous P."/>
            <person name="Grigoriev I."/>
        </authorList>
    </citation>
    <scope>NUCLEOTIDE SEQUENCE</scope>
    <source>
        <strain evidence="2">CBS 133067</strain>
    </source>
</reference>
<dbReference type="PANTHER" id="PTHR35392:SF3">
    <property type="entry name" value="ZN(2)-C6 FUNGAL-TYPE DOMAIN-CONTAINING PROTEIN"/>
    <property type="match status" value="1"/>
</dbReference>
<evidence type="ECO:0000313" key="2">
    <source>
        <dbReference type="EMBL" id="KAF2102645.1"/>
    </source>
</evidence>
<sequence length="599" mass="67678">MDAPDATDRNHNEAVQPFSALKRPSCLVSPPDSTRTKRPRFNPRSLDDFSKAERTILQGAAEILDIPVGHLLAAATSLSSSGSTITSPDSRDIGSPPSNDIPRVDGIPYESTAGHFSLALPKSSHLVQRRLESSGTSLAVANNGDWMQDQSFSWDETFAPPPAALFNDIDMDYQSPILMAEVNDVPNSMVEPSFPCTQSTDVVVQTAPEPLYFRSDRVQLDLGAFSGVPTATLLPASNSEHPSPHSRTETRDRQVATPPECAEERHKPNDIRDVGACIRCREQHIQCESDPSSPNGCCLTCAKLRTRRLPCLRYKVSDALLFDHADRPRPSWSQRWKNMKIVDIREWASDEVKTITITQDVGSSYYNLRVRKFVPVQGDSLCRRWKHNNEERSFQCTPYAIANMREAGHSLLQFAEKTLCESICFYIDETDKLLRDTYAMAYRHSRWAKQENERQLLRAVLRLWCACRMESRSERICGIEALGMQPQYFEDRDPNDGHILVPPVFSAQMEVIVTAMILQPAQKQVLRLLNKVFEESKKQRSWFSIYLALFILLHSCALLTEGDNKKAKKQGSAARYFRNSLIEELHYGTKILLHIFTTS</sequence>
<gene>
    <name evidence="2" type="ORF">NA57DRAFT_71633</name>
</gene>
<dbReference type="InterPro" id="IPR052973">
    <property type="entry name" value="Fungal_sec-metab_reg_TF"/>
</dbReference>
<feature type="region of interest" description="Disordered" evidence="1">
    <location>
        <begin position="1"/>
        <end position="46"/>
    </location>
</feature>
<feature type="region of interest" description="Disordered" evidence="1">
    <location>
        <begin position="233"/>
        <end position="266"/>
    </location>
</feature>
<protein>
    <recommendedName>
        <fullName evidence="4">Zn(2)-C6 fungal-type domain-containing protein</fullName>
    </recommendedName>
</protein>
<comment type="caution">
    <text evidence="2">The sequence shown here is derived from an EMBL/GenBank/DDBJ whole genome shotgun (WGS) entry which is preliminary data.</text>
</comment>
<evidence type="ECO:0008006" key="4">
    <source>
        <dbReference type="Google" id="ProtNLM"/>
    </source>
</evidence>
<keyword evidence="3" id="KW-1185">Reference proteome</keyword>
<dbReference type="OrthoDB" id="3474066at2759"/>
<accession>A0A9P4INU0</accession>
<dbReference type="Proteomes" id="UP000799772">
    <property type="component" value="Unassembled WGS sequence"/>
</dbReference>
<dbReference type="AlphaFoldDB" id="A0A9P4INU0"/>
<dbReference type="PANTHER" id="PTHR35392">
    <property type="entry name" value="ZN(II)2CYS6 TRANSCRIPTION FACTOR (EUROFUNG)-RELATED-RELATED"/>
    <property type="match status" value="1"/>
</dbReference>
<feature type="compositionally biased region" description="Basic and acidic residues" evidence="1">
    <location>
        <begin position="1"/>
        <end position="12"/>
    </location>
</feature>
<organism evidence="2 3">
    <name type="scientific">Rhizodiscina lignyota</name>
    <dbReference type="NCBI Taxonomy" id="1504668"/>
    <lineage>
        <taxon>Eukaryota</taxon>
        <taxon>Fungi</taxon>
        <taxon>Dikarya</taxon>
        <taxon>Ascomycota</taxon>
        <taxon>Pezizomycotina</taxon>
        <taxon>Dothideomycetes</taxon>
        <taxon>Pleosporomycetidae</taxon>
        <taxon>Aulographales</taxon>
        <taxon>Rhizodiscinaceae</taxon>
        <taxon>Rhizodiscina</taxon>
    </lineage>
</organism>
<dbReference type="EMBL" id="ML978122">
    <property type="protein sequence ID" value="KAF2102645.1"/>
    <property type="molecule type" value="Genomic_DNA"/>
</dbReference>
<proteinExistence type="predicted"/>
<name>A0A9P4INU0_9PEZI</name>